<dbReference type="EMBL" id="JXDG01000048">
    <property type="protein sequence ID" value="KIH82545.1"/>
    <property type="molecule type" value="Genomic_DNA"/>
</dbReference>
<feature type="domain" description="Ketoreductase" evidence="2">
    <location>
        <begin position="2"/>
        <end position="165"/>
    </location>
</feature>
<comment type="similarity">
    <text evidence="1">Belongs to the short-chain dehydrogenases/reductases (SDR) family.</text>
</comment>
<accession>A0A0C2I6M1</accession>
<protein>
    <submittedName>
        <fullName evidence="3">UDP-glucose 4-epimerase</fullName>
    </submittedName>
</protein>
<dbReference type="InterPro" id="IPR051783">
    <property type="entry name" value="NAD(P)-dependent_oxidoreduct"/>
</dbReference>
<evidence type="ECO:0000259" key="2">
    <source>
        <dbReference type="SMART" id="SM00822"/>
    </source>
</evidence>
<dbReference type="SMART" id="SM00822">
    <property type="entry name" value="PKS_KR"/>
    <property type="match status" value="1"/>
</dbReference>
<dbReference type="InterPro" id="IPR036291">
    <property type="entry name" value="NAD(P)-bd_dom_sf"/>
</dbReference>
<dbReference type="InterPro" id="IPR001509">
    <property type="entry name" value="Epimerase_deHydtase"/>
</dbReference>
<dbReference type="PANTHER" id="PTHR48079:SF6">
    <property type="entry name" value="NAD(P)-BINDING DOMAIN-CONTAINING PROTEIN-RELATED"/>
    <property type="match status" value="1"/>
</dbReference>
<dbReference type="GO" id="GO:0005737">
    <property type="term" value="C:cytoplasm"/>
    <property type="evidence" value="ECO:0007669"/>
    <property type="project" value="TreeGrafter"/>
</dbReference>
<dbReference type="STRING" id="226910.UCMB321_3680"/>
<sequence length="330" mass="36035">MILVTGASGCLGSHIVRALLARGEAVAVLVLANDPASALVSVSDRVSWRVADLLDPASLERALDGVDLIYHAAGLALPYESARARMFAVNVQGTVNLLHAARRAGVRRVLHVSSIAAVGYPAGEADEHMAYNGAAFRLAYMHSKRAAEERVRQFCAEGMDIVIACPSAVIAPNCDVRHGWGKVMLDLHQRRLPFIPPGGIAVIGAEDLVQGLLAIMDKGRRGERYILSSLNVSYRELFTGMGRALGVSEPRWQPRGSTLKWIVALLRPLDLLTSLIPLRLSADVVRLLGMNVYYRTHKARQQVGFAPRQTLEQLVGETARWLLARQEIEQ</sequence>
<dbReference type="GO" id="GO:0004029">
    <property type="term" value="F:aldehyde dehydrogenase (NAD+) activity"/>
    <property type="evidence" value="ECO:0007669"/>
    <property type="project" value="TreeGrafter"/>
</dbReference>
<gene>
    <name evidence="3" type="ORF">UCMB321_3680</name>
</gene>
<proteinExistence type="inferred from homology"/>
<dbReference type="PATRIC" id="fig|226910.6.peg.3672"/>
<dbReference type="RefSeq" id="WP_052451301.1">
    <property type="nucleotide sequence ID" value="NZ_JXDG01000048.1"/>
</dbReference>
<dbReference type="InterPro" id="IPR057326">
    <property type="entry name" value="KR_dom"/>
</dbReference>
<organism evidence="3 4">
    <name type="scientific">Pseudomonas batumici</name>
    <dbReference type="NCBI Taxonomy" id="226910"/>
    <lineage>
        <taxon>Bacteria</taxon>
        <taxon>Pseudomonadati</taxon>
        <taxon>Pseudomonadota</taxon>
        <taxon>Gammaproteobacteria</taxon>
        <taxon>Pseudomonadales</taxon>
        <taxon>Pseudomonadaceae</taxon>
        <taxon>Pseudomonas</taxon>
    </lineage>
</organism>
<evidence type="ECO:0000256" key="1">
    <source>
        <dbReference type="ARBA" id="ARBA00006484"/>
    </source>
</evidence>
<name>A0A0C2I6M1_9PSED</name>
<reference evidence="3 4" key="1">
    <citation type="submission" date="2015-01" db="EMBL/GenBank/DDBJ databases">
        <title>Complete genome of Pseudomonas batumici UCM B-321 producer of the batumin antibiotic with strong antistaphilococcal and potential anticancer activity.</title>
        <authorList>
            <person name="Klochko V.V."/>
            <person name="Zelena L.B."/>
            <person name="Elena K.A."/>
            <person name="Reva O.N."/>
        </authorList>
    </citation>
    <scope>NUCLEOTIDE SEQUENCE [LARGE SCALE GENOMIC DNA]</scope>
    <source>
        <strain evidence="3 4">UCM B-321</strain>
    </source>
</reference>
<evidence type="ECO:0000313" key="4">
    <source>
        <dbReference type="Proteomes" id="UP000031535"/>
    </source>
</evidence>
<dbReference type="Pfam" id="PF01370">
    <property type="entry name" value="Epimerase"/>
    <property type="match status" value="1"/>
</dbReference>
<dbReference type="PANTHER" id="PTHR48079">
    <property type="entry name" value="PROTEIN YEEZ"/>
    <property type="match status" value="1"/>
</dbReference>
<dbReference type="AlphaFoldDB" id="A0A0C2I6M1"/>
<dbReference type="Proteomes" id="UP000031535">
    <property type="component" value="Unassembled WGS sequence"/>
</dbReference>
<dbReference type="Gene3D" id="3.40.50.720">
    <property type="entry name" value="NAD(P)-binding Rossmann-like Domain"/>
    <property type="match status" value="1"/>
</dbReference>
<comment type="caution">
    <text evidence="3">The sequence shown here is derived from an EMBL/GenBank/DDBJ whole genome shotgun (WGS) entry which is preliminary data.</text>
</comment>
<evidence type="ECO:0000313" key="3">
    <source>
        <dbReference type="EMBL" id="KIH82545.1"/>
    </source>
</evidence>
<dbReference type="SUPFAM" id="SSF51735">
    <property type="entry name" value="NAD(P)-binding Rossmann-fold domains"/>
    <property type="match status" value="1"/>
</dbReference>
<dbReference type="OrthoDB" id="9787292at2"/>
<keyword evidence="4" id="KW-1185">Reference proteome</keyword>